<organism evidence="1 2">
    <name type="scientific">Hadarchaeum yellowstonense</name>
    <dbReference type="NCBI Taxonomy" id="1776334"/>
    <lineage>
        <taxon>Archaea</taxon>
        <taxon>Methanobacteriati</taxon>
        <taxon>Candidatus Hadarchaeota</taxon>
        <taxon>Candidatus Hadarchaeia</taxon>
        <taxon>Candidatus Hadarchaeales</taxon>
        <taxon>Candidatus Hadarchaeaceae</taxon>
        <taxon>Candidatus Hadarchaeum</taxon>
    </lineage>
</organism>
<evidence type="ECO:0000313" key="2">
    <source>
        <dbReference type="Proteomes" id="UP000074294"/>
    </source>
</evidence>
<name>A0A147JTM1_HADYE</name>
<accession>A0A147JTM1</accession>
<dbReference type="STRING" id="1776334.APZ16_04775"/>
<protein>
    <submittedName>
        <fullName evidence="1">Uncharacterized protein</fullName>
    </submittedName>
</protein>
<dbReference type="AlphaFoldDB" id="A0A147JTM1"/>
<comment type="caution">
    <text evidence="1">The sequence shown here is derived from an EMBL/GenBank/DDBJ whole genome shotgun (WGS) entry which is preliminary data.</text>
</comment>
<proteinExistence type="predicted"/>
<reference evidence="1 2" key="1">
    <citation type="journal article" date="2016" name="Nat. Microbiol.">
        <title>Genomic inference of the metabolism of cosmopolitan subsurface Archaea, Hadesarchaea.</title>
        <authorList>
            <person name="Baker B.J."/>
            <person name="Saw J.H."/>
            <person name="Lind A.E."/>
            <person name="Lazar C.S."/>
            <person name="Hinrichs K.-U."/>
            <person name="Teske A.P."/>
            <person name="Ettema T.J."/>
        </authorList>
    </citation>
    <scope>NUCLEOTIDE SEQUENCE [LARGE SCALE GENOMIC DNA]</scope>
</reference>
<gene>
    <name evidence="1" type="ORF">APZ16_04775</name>
</gene>
<sequence>MGIQLINFVILKIVVEGLQDPPGCSKCPLELGFSGEIVGSRNTVKAGGVAILQQRAYVVFKFII</sequence>
<dbReference type="Proteomes" id="UP000074294">
    <property type="component" value="Unassembled WGS sequence"/>
</dbReference>
<evidence type="ECO:0000313" key="1">
    <source>
        <dbReference type="EMBL" id="KUO39857.1"/>
    </source>
</evidence>
<dbReference type="EMBL" id="LQMQ01000054">
    <property type="protein sequence ID" value="KUO39857.1"/>
    <property type="molecule type" value="Genomic_DNA"/>
</dbReference>